<dbReference type="RefSeq" id="WP_227615872.1">
    <property type="nucleotide sequence ID" value="NZ_JAJEPR010000029.1"/>
</dbReference>
<dbReference type="InterPro" id="IPR010559">
    <property type="entry name" value="Sig_transdc_His_kin_internal"/>
</dbReference>
<keyword evidence="2" id="KW-0812">Transmembrane</keyword>
<dbReference type="Gene3D" id="3.30.565.10">
    <property type="entry name" value="Histidine kinase-like ATPase, C-terminal domain"/>
    <property type="match status" value="1"/>
</dbReference>
<keyword evidence="6" id="KW-1185">Reference proteome</keyword>
<dbReference type="PANTHER" id="PTHR34220:SF7">
    <property type="entry name" value="SENSOR HISTIDINE KINASE YPDA"/>
    <property type="match status" value="1"/>
</dbReference>
<organism evidence="5 6">
    <name type="scientific">Fusicatenibacter faecihominis</name>
    <dbReference type="NCBI Taxonomy" id="2881276"/>
    <lineage>
        <taxon>Bacteria</taxon>
        <taxon>Bacillati</taxon>
        <taxon>Bacillota</taxon>
        <taxon>Clostridia</taxon>
        <taxon>Lachnospirales</taxon>
        <taxon>Lachnospiraceae</taxon>
        <taxon>Fusicatenibacter</taxon>
    </lineage>
</organism>
<gene>
    <name evidence="5" type="ORF">LKD71_13540</name>
</gene>
<keyword evidence="5" id="KW-0808">Transferase</keyword>
<feature type="domain" description="Histidine kinase/HSP90-like ATPase" evidence="3">
    <location>
        <begin position="464"/>
        <end position="565"/>
    </location>
</feature>
<dbReference type="GO" id="GO:0016020">
    <property type="term" value="C:membrane"/>
    <property type="evidence" value="ECO:0007669"/>
    <property type="project" value="InterPro"/>
</dbReference>
<evidence type="ECO:0000259" key="3">
    <source>
        <dbReference type="Pfam" id="PF02518"/>
    </source>
</evidence>
<dbReference type="PANTHER" id="PTHR34220">
    <property type="entry name" value="SENSOR HISTIDINE KINASE YPDA"/>
    <property type="match status" value="1"/>
</dbReference>
<sequence length="585" mass="67041">MERKRNRLPKSFARRIIKVWFGGVLVPLLIVEAMMLAHTYQINKETVRQGVENDLSQVSEDLTALMNNMNSVSWLLQADSTVGKDLHLYFDETSSVARAELLSYMRDQIANYEVANPLIANITYLYVPKGTTNVVKINSSSLAKGTLPDEKNFLCQWRDMTFYGPHMTDSKVAAYPCFSLLRTYKGERDKGDIYIYVESGYKYFQKLIPEAVLGMNPIFLIESSDGQLMYRSDLENLEELSTAKELPMDEYQAFEATQTGDWKIRLLVPTKEYYQQVYVMALNLSLLTLALIAFCILVSILQWQSIYRPFTKFEKKLHQIVADEDIETRIEEMNIQEFDENVALLHKLKNNILVLLNKVQDEEKKRSEAEIKSVLGKINPHFLYNTLDTLKWYAAGKKDREMVHFITALNKLLLYNMSKTRETTLKSELEAVRSYITLQQMKYDLEFYIDEGQHPEILQADMPRFILQPIVENAILHSGADDGKVGVEVELLANGKVAILVKNTGKPIDPEKIKDVLVQKTDVSSNGIGLQYVARMLENRFGDNFELKAERTEDGMNVLEICIPFDPVEVVLGESSIKIGEVLRK</sequence>
<evidence type="ECO:0000313" key="5">
    <source>
        <dbReference type="EMBL" id="MCC2190808.1"/>
    </source>
</evidence>
<feature type="transmembrane region" description="Helical" evidence="2">
    <location>
        <begin position="277"/>
        <end position="301"/>
    </location>
</feature>
<keyword evidence="2" id="KW-0472">Membrane</keyword>
<reference evidence="5 6" key="1">
    <citation type="submission" date="2021-10" db="EMBL/GenBank/DDBJ databases">
        <title>Anaerobic single-cell dispensing facilitates the cultivation of human gut bacteria.</title>
        <authorList>
            <person name="Afrizal A."/>
        </authorList>
    </citation>
    <scope>NUCLEOTIDE SEQUENCE [LARGE SCALE GENOMIC DNA]</scope>
    <source>
        <strain evidence="5 6">CLA-AA-H277</strain>
    </source>
</reference>
<proteinExistence type="predicted"/>
<dbReference type="SUPFAM" id="SSF55874">
    <property type="entry name" value="ATPase domain of HSP90 chaperone/DNA topoisomerase II/histidine kinase"/>
    <property type="match status" value="1"/>
</dbReference>
<dbReference type="GO" id="GO:0000155">
    <property type="term" value="F:phosphorelay sensor kinase activity"/>
    <property type="evidence" value="ECO:0007669"/>
    <property type="project" value="InterPro"/>
</dbReference>
<dbReference type="Pfam" id="PF06580">
    <property type="entry name" value="His_kinase"/>
    <property type="match status" value="1"/>
</dbReference>
<dbReference type="InterPro" id="IPR003594">
    <property type="entry name" value="HATPase_dom"/>
</dbReference>
<name>A0AAE3DUQ0_9FIRM</name>
<comment type="caution">
    <text evidence="5">The sequence shown here is derived from an EMBL/GenBank/DDBJ whole genome shotgun (WGS) entry which is preliminary data.</text>
</comment>
<dbReference type="Pfam" id="PF02518">
    <property type="entry name" value="HATPase_c"/>
    <property type="match status" value="1"/>
</dbReference>
<dbReference type="InterPro" id="IPR050640">
    <property type="entry name" value="Bact_2-comp_sensor_kinase"/>
</dbReference>
<accession>A0AAE3DUQ0</accession>
<evidence type="ECO:0000259" key="4">
    <source>
        <dbReference type="Pfam" id="PF06580"/>
    </source>
</evidence>
<feature type="coiled-coil region" evidence="1">
    <location>
        <begin position="345"/>
        <end position="372"/>
    </location>
</feature>
<dbReference type="InterPro" id="IPR036890">
    <property type="entry name" value="HATPase_C_sf"/>
</dbReference>
<evidence type="ECO:0000256" key="2">
    <source>
        <dbReference type="SAM" id="Phobius"/>
    </source>
</evidence>
<dbReference type="AlphaFoldDB" id="A0AAE3DUQ0"/>
<feature type="domain" description="Signal transduction histidine kinase internal region" evidence="4">
    <location>
        <begin position="369"/>
        <end position="444"/>
    </location>
</feature>
<keyword evidence="1" id="KW-0175">Coiled coil</keyword>
<protein>
    <submittedName>
        <fullName evidence="5">Histidine kinase</fullName>
    </submittedName>
</protein>
<feature type="transmembrane region" description="Helical" evidence="2">
    <location>
        <begin position="20"/>
        <end position="40"/>
    </location>
</feature>
<evidence type="ECO:0000313" key="6">
    <source>
        <dbReference type="Proteomes" id="UP001197875"/>
    </source>
</evidence>
<keyword evidence="5" id="KW-0418">Kinase</keyword>
<keyword evidence="2" id="KW-1133">Transmembrane helix</keyword>
<evidence type="ECO:0000256" key="1">
    <source>
        <dbReference type="SAM" id="Coils"/>
    </source>
</evidence>
<dbReference type="Proteomes" id="UP001197875">
    <property type="component" value="Unassembled WGS sequence"/>
</dbReference>
<dbReference type="EMBL" id="JAJEPR010000029">
    <property type="protein sequence ID" value="MCC2190808.1"/>
    <property type="molecule type" value="Genomic_DNA"/>
</dbReference>